<reference evidence="2" key="2">
    <citation type="journal article" date="2015" name="Data Brief">
        <title>Shoot transcriptome of the giant reed, Arundo donax.</title>
        <authorList>
            <person name="Barrero R.A."/>
            <person name="Guerrero F.D."/>
            <person name="Moolhuijzen P."/>
            <person name="Goolsby J.A."/>
            <person name="Tidwell J."/>
            <person name="Bellgard S.E."/>
            <person name="Bellgard M.I."/>
        </authorList>
    </citation>
    <scope>NUCLEOTIDE SEQUENCE</scope>
    <source>
        <tissue evidence="2">Shoot tissue taken approximately 20 cm above the soil surface</tissue>
    </source>
</reference>
<organism evidence="2">
    <name type="scientific">Arundo donax</name>
    <name type="common">Giant reed</name>
    <name type="synonym">Donax arundinaceus</name>
    <dbReference type="NCBI Taxonomy" id="35708"/>
    <lineage>
        <taxon>Eukaryota</taxon>
        <taxon>Viridiplantae</taxon>
        <taxon>Streptophyta</taxon>
        <taxon>Embryophyta</taxon>
        <taxon>Tracheophyta</taxon>
        <taxon>Spermatophyta</taxon>
        <taxon>Magnoliopsida</taxon>
        <taxon>Liliopsida</taxon>
        <taxon>Poales</taxon>
        <taxon>Poaceae</taxon>
        <taxon>PACMAD clade</taxon>
        <taxon>Arundinoideae</taxon>
        <taxon>Arundineae</taxon>
        <taxon>Arundo</taxon>
    </lineage>
</organism>
<keyword evidence="1" id="KW-0732">Signal</keyword>
<proteinExistence type="predicted"/>
<protein>
    <submittedName>
        <fullName evidence="2">Uncharacterized protein</fullName>
    </submittedName>
</protein>
<dbReference type="AlphaFoldDB" id="A0A0A9CE56"/>
<feature type="signal peptide" evidence="1">
    <location>
        <begin position="1"/>
        <end position="22"/>
    </location>
</feature>
<reference evidence="2" key="1">
    <citation type="submission" date="2014-09" db="EMBL/GenBank/DDBJ databases">
        <authorList>
            <person name="Magalhaes I.L.F."/>
            <person name="Oliveira U."/>
            <person name="Santos F.R."/>
            <person name="Vidigal T.H.D.A."/>
            <person name="Brescovit A.D."/>
            <person name="Santos A.J."/>
        </authorList>
    </citation>
    <scope>NUCLEOTIDE SEQUENCE</scope>
    <source>
        <tissue evidence="2">Shoot tissue taken approximately 20 cm above the soil surface</tissue>
    </source>
</reference>
<dbReference type="EMBL" id="GBRH01226260">
    <property type="protein sequence ID" value="JAD71635.1"/>
    <property type="molecule type" value="Transcribed_RNA"/>
</dbReference>
<evidence type="ECO:0000313" key="2">
    <source>
        <dbReference type="EMBL" id="JAD71635.1"/>
    </source>
</evidence>
<evidence type="ECO:0000256" key="1">
    <source>
        <dbReference type="SAM" id="SignalP"/>
    </source>
</evidence>
<sequence>MFHDQAWIFLFVWLFTFSYVLSDCVATNPASAQYNVR</sequence>
<name>A0A0A9CE56_ARUDO</name>
<accession>A0A0A9CE56</accession>
<feature type="chain" id="PRO_5002060775" evidence="1">
    <location>
        <begin position="23"/>
        <end position="37"/>
    </location>
</feature>